<dbReference type="SUPFAM" id="SSF52058">
    <property type="entry name" value="L domain-like"/>
    <property type="match status" value="1"/>
</dbReference>
<dbReference type="InterPro" id="IPR032675">
    <property type="entry name" value="LRR_dom_sf"/>
</dbReference>
<evidence type="ECO:0000313" key="5">
    <source>
        <dbReference type="Proteomes" id="UP001498771"/>
    </source>
</evidence>
<feature type="compositionally biased region" description="Low complexity" evidence="3">
    <location>
        <begin position="159"/>
        <end position="176"/>
    </location>
</feature>
<keyword evidence="5" id="KW-1185">Reference proteome</keyword>
<sequence length="513" mass="56891">MSNSESARPLLPFSYNNSRPENELALPVLPLGTRKRDYPASESSDAFPIDSSTDADEMTEQMTIDEEAAAASLGGGKPSNTIFRNELPRASKHAPPSSYLRTVANAHKRIYQELPRTDLSDGLNEAWEMELPSSPPRDMQRSFAEETSGVPGRKRRGSFDASASFSGAGSSSAPFSTRGGGGGPLKVRAESMPMPITHVASFAKRPVSSSFVMPPPQSEATRQAISKISLAVEESQEIIDLSDLGLTEIPQEIKDLKDLVTMNAKDGTLGSRIQLFLGRNRIAKVPSFLFGLENLTVLILRTNKLTYLPPAIERLKNLVELGLNGNRLEYFPSQILELRQLNLLAIEPNPLMACPAMYARKPLTLGDIGLDERKSDLVFASCAVATRPKWVDYKYRNGYGISYGSAPPLSEFCLRTISQYRPTPKEQAVWESSLLLESKRQRIEHAYEMAEFSNTCGMCGKFMIDHVAYAMEWWDAVLKNNGVPIRREFCSARCVGVWEKQLRGNNLPLIEYE</sequence>
<keyword evidence="2" id="KW-0677">Repeat</keyword>
<feature type="region of interest" description="Disordered" evidence="3">
    <location>
        <begin position="1"/>
        <end position="56"/>
    </location>
</feature>
<dbReference type="InterPro" id="IPR001611">
    <property type="entry name" value="Leu-rich_rpt"/>
</dbReference>
<evidence type="ECO:0000313" key="4">
    <source>
        <dbReference type="EMBL" id="KAK7208006.1"/>
    </source>
</evidence>
<organism evidence="4 5">
    <name type="scientific">Myxozyma melibiosi</name>
    <dbReference type="NCBI Taxonomy" id="54550"/>
    <lineage>
        <taxon>Eukaryota</taxon>
        <taxon>Fungi</taxon>
        <taxon>Dikarya</taxon>
        <taxon>Ascomycota</taxon>
        <taxon>Saccharomycotina</taxon>
        <taxon>Lipomycetes</taxon>
        <taxon>Lipomycetales</taxon>
        <taxon>Lipomycetaceae</taxon>
        <taxon>Myxozyma</taxon>
    </lineage>
</organism>
<dbReference type="RefSeq" id="XP_064771039.1">
    <property type="nucleotide sequence ID" value="XM_064911708.1"/>
</dbReference>
<evidence type="ECO:0000256" key="3">
    <source>
        <dbReference type="SAM" id="MobiDB-lite"/>
    </source>
</evidence>
<dbReference type="SMART" id="SM00369">
    <property type="entry name" value="LRR_TYP"/>
    <property type="match status" value="2"/>
</dbReference>
<dbReference type="PANTHER" id="PTHR48051:SF1">
    <property type="entry name" value="RAS SUPPRESSOR PROTEIN 1"/>
    <property type="match status" value="1"/>
</dbReference>
<gene>
    <name evidence="4" type="ORF">BZA70DRAFT_272711</name>
</gene>
<evidence type="ECO:0000256" key="1">
    <source>
        <dbReference type="ARBA" id="ARBA00022614"/>
    </source>
</evidence>
<comment type="caution">
    <text evidence="4">The sequence shown here is derived from an EMBL/GenBank/DDBJ whole genome shotgun (WGS) entry which is preliminary data.</text>
</comment>
<name>A0ABR1FDU4_9ASCO</name>
<dbReference type="EMBL" id="JBBJBU010000001">
    <property type="protein sequence ID" value="KAK7208006.1"/>
    <property type="molecule type" value="Genomic_DNA"/>
</dbReference>
<keyword evidence="1" id="KW-0433">Leucine-rich repeat</keyword>
<dbReference type="Proteomes" id="UP001498771">
    <property type="component" value="Unassembled WGS sequence"/>
</dbReference>
<protein>
    <submittedName>
        <fullName evidence="4">Uncharacterized protein</fullName>
    </submittedName>
</protein>
<dbReference type="Gene3D" id="3.80.10.10">
    <property type="entry name" value="Ribonuclease Inhibitor"/>
    <property type="match status" value="1"/>
</dbReference>
<dbReference type="Pfam" id="PF13855">
    <property type="entry name" value="LRR_8"/>
    <property type="match status" value="1"/>
</dbReference>
<feature type="region of interest" description="Disordered" evidence="3">
    <location>
        <begin position="129"/>
        <end position="188"/>
    </location>
</feature>
<evidence type="ECO:0000256" key="2">
    <source>
        <dbReference type="ARBA" id="ARBA00022737"/>
    </source>
</evidence>
<dbReference type="InterPro" id="IPR050216">
    <property type="entry name" value="LRR_domain-containing"/>
</dbReference>
<accession>A0ABR1FDU4</accession>
<proteinExistence type="predicted"/>
<dbReference type="PANTHER" id="PTHR48051">
    <property type="match status" value="1"/>
</dbReference>
<reference evidence="4 5" key="1">
    <citation type="submission" date="2024-03" db="EMBL/GenBank/DDBJ databases">
        <title>Genome-scale model development and genomic sequencing of the oleaginous clade Lipomyces.</title>
        <authorList>
            <consortium name="Lawrence Berkeley National Laboratory"/>
            <person name="Czajka J.J."/>
            <person name="Han Y."/>
            <person name="Kim J."/>
            <person name="Mondo S.J."/>
            <person name="Hofstad B.A."/>
            <person name="Robles A."/>
            <person name="Haridas S."/>
            <person name="Riley R."/>
            <person name="LaButti K."/>
            <person name="Pangilinan J."/>
            <person name="Andreopoulos W."/>
            <person name="Lipzen A."/>
            <person name="Yan J."/>
            <person name="Wang M."/>
            <person name="Ng V."/>
            <person name="Grigoriev I.V."/>
            <person name="Spatafora J.W."/>
            <person name="Magnuson J.K."/>
            <person name="Baker S.E."/>
            <person name="Pomraning K.R."/>
        </authorList>
    </citation>
    <scope>NUCLEOTIDE SEQUENCE [LARGE SCALE GENOMIC DNA]</scope>
    <source>
        <strain evidence="4 5">Phaff 52-87</strain>
    </source>
</reference>
<dbReference type="InterPro" id="IPR003591">
    <property type="entry name" value="Leu-rich_rpt_typical-subtyp"/>
</dbReference>
<dbReference type="GeneID" id="90037220"/>